<dbReference type="AlphaFoldDB" id="A0A015X462"/>
<dbReference type="Proteomes" id="UP000022082">
    <property type="component" value="Unassembled WGS sequence"/>
</dbReference>
<dbReference type="PATRIC" id="fig|1339327.3.peg.2514"/>
<evidence type="ECO:0000256" key="3">
    <source>
        <dbReference type="ARBA" id="ARBA00022692"/>
    </source>
</evidence>
<feature type="transmembrane region" description="Helical" evidence="6">
    <location>
        <begin position="85"/>
        <end position="106"/>
    </location>
</feature>
<feature type="transmembrane region" description="Helical" evidence="6">
    <location>
        <begin position="426"/>
        <end position="444"/>
    </location>
</feature>
<comment type="caution">
    <text evidence="7">The sequence shown here is derived from an EMBL/GenBank/DDBJ whole genome shotgun (WGS) entry which is preliminary data.</text>
</comment>
<keyword evidence="5 6" id="KW-0472">Membrane</keyword>
<accession>A0A015X462</accession>
<comment type="subcellular location">
    <subcellularLocation>
        <location evidence="1">Cell membrane</location>
        <topology evidence="1">Multi-pass membrane protein</topology>
    </subcellularLocation>
</comment>
<evidence type="ECO:0000256" key="5">
    <source>
        <dbReference type="ARBA" id="ARBA00023136"/>
    </source>
</evidence>
<evidence type="ECO:0000256" key="4">
    <source>
        <dbReference type="ARBA" id="ARBA00022989"/>
    </source>
</evidence>
<evidence type="ECO:0000313" key="7">
    <source>
        <dbReference type="EMBL" id="EXZ28915.1"/>
    </source>
</evidence>
<evidence type="ECO:0000256" key="2">
    <source>
        <dbReference type="ARBA" id="ARBA00022475"/>
    </source>
</evidence>
<gene>
    <name evidence="7" type="ORF">M136_1881</name>
</gene>
<dbReference type="GO" id="GO:0005886">
    <property type="term" value="C:plasma membrane"/>
    <property type="evidence" value="ECO:0007669"/>
    <property type="project" value="UniProtKB-SubCell"/>
</dbReference>
<evidence type="ECO:0000256" key="1">
    <source>
        <dbReference type="ARBA" id="ARBA00004651"/>
    </source>
</evidence>
<feature type="transmembrane region" description="Helical" evidence="6">
    <location>
        <begin position="211"/>
        <end position="233"/>
    </location>
</feature>
<keyword evidence="2" id="KW-1003">Cell membrane</keyword>
<feature type="transmembrane region" description="Helical" evidence="6">
    <location>
        <begin position="112"/>
        <end position="131"/>
    </location>
</feature>
<reference evidence="7 8" key="1">
    <citation type="submission" date="2014-02" db="EMBL/GenBank/DDBJ databases">
        <authorList>
            <person name="Sears C."/>
            <person name="Carroll K."/>
            <person name="Sack B.R."/>
            <person name="Qadri F."/>
            <person name="Myers L.L."/>
            <person name="Chung G.-T."/>
            <person name="Escheverria P."/>
            <person name="Fraser C.M."/>
            <person name="Sadzewicz L."/>
            <person name="Shefchek K.A."/>
            <person name="Tallon L."/>
            <person name="Das S.P."/>
            <person name="Daugherty S."/>
            <person name="Mongodin E.F."/>
        </authorList>
    </citation>
    <scope>NUCLEOTIDE SEQUENCE [LARGE SCALE GENOMIC DNA]</scope>
    <source>
        <strain evidence="7 8">S36L11</strain>
    </source>
</reference>
<dbReference type="InterPro" id="IPR002797">
    <property type="entry name" value="Polysacc_synth"/>
</dbReference>
<keyword evidence="4 6" id="KW-1133">Transmembrane helix</keyword>
<feature type="transmembrane region" description="Helical" evidence="6">
    <location>
        <begin position="450"/>
        <end position="471"/>
    </location>
</feature>
<feature type="transmembrane region" description="Helical" evidence="6">
    <location>
        <begin position="294"/>
        <end position="322"/>
    </location>
</feature>
<dbReference type="EMBL" id="JGDJ01000181">
    <property type="protein sequence ID" value="EXZ28915.1"/>
    <property type="molecule type" value="Genomic_DNA"/>
</dbReference>
<feature type="transmembrane region" description="Helical" evidence="6">
    <location>
        <begin position="386"/>
        <end position="405"/>
    </location>
</feature>
<organism evidence="7 8">
    <name type="scientific">Bacteroides fragilis str. S36L11</name>
    <dbReference type="NCBI Taxonomy" id="1339327"/>
    <lineage>
        <taxon>Bacteria</taxon>
        <taxon>Pseudomonadati</taxon>
        <taxon>Bacteroidota</taxon>
        <taxon>Bacteroidia</taxon>
        <taxon>Bacteroidales</taxon>
        <taxon>Bacteroidaceae</taxon>
        <taxon>Bacteroides</taxon>
    </lineage>
</organism>
<dbReference type="PANTHER" id="PTHR30250:SF11">
    <property type="entry name" value="O-ANTIGEN TRANSPORTER-RELATED"/>
    <property type="match status" value="1"/>
</dbReference>
<feature type="transmembrane region" description="Helical" evidence="6">
    <location>
        <begin position="12"/>
        <end position="32"/>
    </location>
</feature>
<dbReference type="InterPro" id="IPR050833">
    <property type="entry name" value="Poly_Biosynth_Transport"/>
</dbReference>
<dbReference type="RefSeq" id="WP_032556356.1">
    <property type="nucleotide sequence ID" value="NZ_JGDJ01000181.1"/>
</dbReference>
<feature type="transmembrane region" description="Helical" evidence="6">
    <location>
        <begin position="328"/>
        <end position="349"/>
    </location>
</feature>
<dbReference type="Pfam" id="PF01943">
    <property type="entry name" value="Polysacc_synt"/>
    <property type="match status" value="1"/>
</dbReference>
<name>A0A015X462_BACFG</name>
<feature type="transmembrane region" description="Helical" evidence="6">
    <location>
        <begin position="44"/>
        <end position="64"/>
    </location>
</feature>
<feature type="transmembrane region" description="Helical" evidence="6">
    <location>
        <begin position="361"/>
        <end position="380"/>
    </location>
</feature>
<evidence type="ECO:0000256" key="6">
    <source>
        <dbReference type="SAM" id="Phobius"/>
    </source>
</evidence>
<proteinExistence type="predicted"/>
<keyword evidence="3 6" id="KW-0812">Transmembrane</keyword>
<evidence type="ECO:0000313" key="8">
    <source>
        <dbReference type="Proteomes" id="UP000022082"/>
    </source>
</evidence>
<protein>
    <submittedName>
        <fullName evidence="7">Polysaccharide biosynthesis family protein</fullName>
    </submittedName>
</protein>
<feature type="transmembrane region" description="Helical" evidence="6">
    <location>
        <begin position="253"/>
        <end position="273"/>
    </location>
</feature>
<feature type="transmembrane region" description="Helical" evidence="6">
    <location>
        <begin position="169"/>
        <end position="191"/>
    </location>
</feature>
<sequence>MLHSIFKNSLYKGALNFFNLVLPLLVTPYLYRILSPETIGQVEYSTSIFGYFSLFGVLGIYNYGLREVSKNRDRQEKVKSIYANLFLIGCLSNFIVACIYLLFIRLSFYSSPMYLLLLITSLNFISNIFYTEWINEAFEDFKFIAIKTIIIRSLYAIGILLFVKEPDDVWIYLLLLVLSNFLNYIVGFIYARRYTDFSLFSLKWSRCNINFMLYLPPLLFILLLNNSSVFYTLLDRLMLGTYCGADSVAFYSVGQKIMEITRSLLLTLTFVTLPRLSYYLNNQYDLYLLNLNKLIHIVLMLAIPMGIGLMLLSHSIVLVFAGSQYSEAVWPLCIFGFRFITLMVENITAQQTMFLHGKEKIIALCNAMWGVCNLLLNYLFVKIGVFTPSTAIATTLFAELGLLTTELWYIKTRLNIRIVLFTKDSGIYFLLSLCFVPIIAGFKLCIMNGVVFFVLSILACVMFYILILYLLKNKVLIEVLNHFVPSMKMK</sequence>
<dbReference type="PANTHER" id="PTHR30250">
    <property type="entry name" value="PST FAMILY PREDICTED COLANIC ACID TRANSPORTER"/>
    <property type="match status" value="1"/>
</dbReference>
<feature type="transmembrane region" description="Helical" evidence="6">
    <location>
        <begin position="143"/>
        <end position="163"/>
    </location>
</feature>